<keyword evidence="6" id="KW-0406">Ion transport</keyword>
<keyword evidence="7" id="KW-1185">Reference proteome</keyword>
<organism evidence="7 8">
    <name type="scientific">Heterorhabditis bacteriophora</name>
    <name type="common">Entomopathogenic nematode worm</name>
    <dbReference type="NCBI Taxonomy" id="37862"/>
    <lineage>
        <taxon>Eukaryota</taxon>
        <taxon>Metazoa</taxon>
        <taxon>Ecdysozoa</taxon>
        <taxon>Nematoda</taxon>
        <taxon>Chromadorea</taxon>
        <taxon>Rhabditida</taxon>
        <taxon>Rhabditina</taxon>
        <taxon>Rhabditomorpha</taxon>
        <taxon>Strongyloidea</taxon>
        <taxon>Heterorhabditidae</taxon>
        <taxon>Heterorhabditis</taxon>
    </lineage>
</organism>
<comment type="similarity">
    <text evidence="5 6">Belongs to the anion channel-forming bestrophin (TC 1.A.46) family. Calcium-sensitive chloride channel subfamily.</text>
</comment>
<keyword evidence="6" id="KW-1003">Cell membrane</keyword>
<dbReference type="InterPro" id="IPR000615">
    <property type="entry name" value="Bestrophin"/>
</dbReference>
<protein>
    <recommendedName>
        <fullName evidence="6">Bestrophin homolog</fullName>
    </recommendedName>
</protein>
<dbReference type="GO" id="GO:0005254">
    <property type="term" value="F:chloride channel activity"/>
    <property type="evidence" value="ECO:0007669"/>
    <property type="project" value="UniProtKB-KW"/>
</dbReference>
<proteinExistence type="inferred from homology"/>
<accession>A0A1I7XGQ1</accession>
<keyword evidence="6" id="KW-0869">Chloride channel</keyword>
<evidence type="ECO:0000256" key="6">
    <source>
        <dbReference type="RuleBase" id="RU363126"/>
    </source>
</evidence>
<feature type="transmembrane region" description="Helical" evidence="6">
    <location>
        <begin position="73"/>
        <end position="90"/>
    </location>
</feature>
<sequence length="110" mass="13322">MTVSYNLDVSSVSSFSFFKLLFRWKGSIWKFVIKELVAWLFGFYAIFCLYRYILTPDQKRLFERIAENCDRELDYIPLTFLLGFFVTIIIDRWRQIFNNMGWIEKSVMTL</sequence>
<evidence type="ECO:0000256" key="1">
    <source>
        <dbReference type="ARBA" id="ARBA00004370"/>
    </source>
</evidence>
<evidence type="ECO:0000256" key="3">
    <source>
        <dbReference type="ARBA" id="ARBA00022989"/>
    </source>
</evidence>
<evidence type="ECO:0000313" key="7">
    <source>
        <dbReference type="Proteomes" id="UP000095283"/>
    </source>
</evidence>
<reference evidence="8" key="1">
    <citation type="submission" date="2016-11" db="UniProtKB">
        <authorList>
            <consortium name="WormBaseParasite"/>
        </authorList>
    </citation>
    <scope>IDENTIFICATION</scope>
</reference>
<comment type="function">
    <text evidence="6">Forms chloride channels.</text>
</comment>
<dbReference type="PANTHER" id="PTHR10736">
    <property type="entry name" value="BESTROPHIN"/>
    <property type="match status" value="1"/>
</dbReference>
<keyword evidence="6" id="KW-0407">Ion channel</keyword>
<feature type="transmembrane region" description="Helical" evidence="6">
    <location>
        <begin position="36"/>
        <end position="53"/>
    </location>
</feature>
<dbReference type="GO" id="GO:0034707">
    <property type="term" value="C:chloride channel complex"/>
    <property type="evidence" value="ECO:0007669"/>
    <property type="project" value="UniProtKB-KW"/>
</dbReference>
<evidence type="ECO:0000256" key="5">
    <source>
        <dbReference type="ARBA" id="ARBA00034769"/>
    </source>
</evidence>
<dbReference type="Pfam" id="PF01062">
    <property type="entry name" value="Bestrophin"/>
    <property type="match status" value="1"/>
</dbReference>
<evidence type="ECO:0000313" key="8">
    <source>
        <dbReference type="WBParaSite" id="Hba_16686"/>
    </source>
</evidence>
<dbReference type="InterPro" id="IPR021134">
    <property type="entry name" value="Bestrophin-like"/>
</dbReference>
<comment type="subcellular location">
    <subcellularLocation>
        <location evidence="6">Cell membrane</location>
        <topology evidence="6">Multi-pass membrane protein</topology>
    </subcellularLocation>
    <subcellularLocation>
        <location evidence="1">Membrane</location>
    </subcellularLocation>
</comment>
<keyword evidence="6" id="KW-0868">Chloride</keyword>
<evidence type="ECO:0000256" key="2">
    <source>
        <dbReference type="ARBA" id="ARBA00022692"/>
    </source>
</evidence>
<keyword evidence="4 6" id="KW-0472">Membrane</keyword>
<dbReference type="PANTHER" id="PTHR10736:SF58">
    <property type="entry name" value="BESTROPHIN HOMOLOG-RELATED"/>
    <property type="match status" value="1"/>
</dbReference>
<dbReference type="Proteomes" id="UP000095283">
    <property type="component" value="Unplaced"/>
</dbReference>
<dbReference type="GO" id="GO:0005886">
    <property type="term" value="C:plasma membrane"/>
    <property type="evidence" value="ECO:0007669"/>
    <property type="project" value="UniProtKB-SubCell"/>
</dbReference>
<keyword evidence="3 6" id="KW-1133">Transmembrane helix</keyword>
<dbReference type="WBParaSite" id="Hba_16686">
    <property type="protein sequence ID" value="Hba_16686"/>
    <property type="gene ID" value="Hba_16686"/>
</dbReference>
<keyword evidence="6" id="KW-0813">Transport</keyword>
<name>A0A1I7XGQ1_HETBA</name>
<dbReference type="AlphaFoldDB" id="A0A1I7XGQ1"/>
<keyword evidence="2 6" id="KW-0812">Transmembrane</keyword>
<evidence type="ECO:0000256" key="4">
    <source>
        <dbReference type="ARBA" id="ARBA00023136"/>
    </source>
</evidence>